<gene>
    <name evidence="5" type="ORF">CFBP5477_015100</name>
</gene>
<keyword evidence="3" id="KW-0732">Signal</keyword>
<reference evidence="5" key="1">
    <citation type="submission" date="2023-05" db="EMBL/GenBank/DDBJ databases">
        <title>Complete genome sequence of Agrobacterium larrymoorei CFBP5477.</title>
        <authorList>
            <person name="Yen H.-C."/>
            <person name="Chou L."/>
            <person name="Lin Y.-C."/>
            <person name="Lai E.-M."/>
            <person name="Kuo C.-H."/>
        </authorList>
    </citation>
    <scope>NUCLEOTIDE SEQUENCE</scope>
    <source>
        <strain evidence="5">CFBP5477</strain>
    </source>
</reference>
<comment type="subcellular location">
    <subcellularLocation>
        <location evidence="1">Periplasm</location>
    </subcellularLocation>
</comment>
<dbReference type="SUPFAM" id="SSF53822">
    <property type="entry name" value="Periplasmic binding protein-like I"/>
    <property type="match status" value="1"/>
</dbReference>
<feature type="domain" description="Periplasmic binding protein" evidence="4">
    <location>
        <begin position="71"/>
        <end position="331"/>
    </location>
</feature>
<comment type="similarity">
    <text evidence="2">Belongs to the bacterial solute-binding protein 2 family.</text>
</comment>
<dbReference type="GO" id="GO:0030288">
    <property type="term" value="C:outer membrane-bounded periplasmic space"/>
    <property type="evidence" value="ECO:0007669"/>
    <property type="project" value="TreeGrafter"/>
</dbReference>
<dbReference type="PANTHER" id="PTHR30036:SF7">
    <property type="entry name" value="ABC TRANSPORTER PERIPLASMIC-BINDING PROTEIN YPHF"/>
    <property type="match status" value="1"/>
</dbReference>
<evidence type="ECO:0000256" key="3">
    <source>
        <dbReference type="SAM" id="SignalP"/>
    </source>
</evidence>
<dbReference type="InterPro" id="IPR025997">
    <property type="entry name" value="SBP_2_dom"/>
</dbReference>
<evidence type="ECO:0000256" key="1">
    <source>
        <dbReference type="ARBA" id="ARBA00004418"/>
    </source>
</evidence>
<feature type="chain" id="PRO_5041927141" evidence="3">
    <location>
        <begin position="33"/>
        <end position="374"/>
    </location>
</feature>
<dbReference type="Pfam" id="PF13407">
    <property type="entry name" value="Peripla_BP_4"/>
    <property type="match status" value="1"/>
</dbReference>
<protein>
    <submittedName>
        <fullName evidence="5">Substrate-binding domain-containing protein</fullName>
    </submittedName>
</protein>
<accession>A0AAF0HAP7</accession>
<name>A0AAF0HAP7_9HYPH</name>
<dbReference type="RefSeq" id="WP_137396061.1">
    <property type="nucleotide sequence ID" value="NZ_CP124734.1"/>
</dbReference>
<evidence type="ECO:0000259" key="4">
    <source>
        <dbReference type="Pfam" id="PF13407"/>
    </source>
</evidence>
<organism evidence="5 6">
    <name type="scientific">Agrobacterium larrymoorei</name>
    <dbReference type="NCBI Taxonomy" id="160699"/>
    <lineage>
        <taxon>Bacteria</taxon>
        <taxon>Pseudomonadati</taxon>
        <taxon>Pseudomonadota</taxon>
        <taxon>Alphaproteobacteria</taxon>
        <taxon>Hyphomicrobiales</taxon>
        <taxon>Rhizobiaceae</taxon>
        <taxon>Rhizobium/Agrobacterium group</taxon>
        <taxon>Agrobacterium</taxon>
    </lineage>
</organism>
<dbReference type="Gene3D" id="3.40.50.2300">
    <property type="match status" value="2"/>
</dbReference>
<sequence>MPESISHKFARGMAAVTIAAGLASGLASTASADTLKEFDARAAALVEKAKPEQVAHVPPTGPKGVAKKKIVIIPCAMAAEGCARMARGAEEAGKLLGWDATIIDPAGDLAKVADAVQRAISIGADGLVILSNDARVLQGPLRQAKSNGMFVVAEGVNMDGLYDATLPGEKFFLDQGYLMAATAYTMGQSRLDMIKLSSPEFGAPRLREQGTQKFIDECKALGGKCSVLVSENTLVSDISTLVPKQAVSLIQKYPSYNVLWSGYDAQLNFIIQAIEQADLLKTGFSVGFDANSANTPFIAQDKYEKGTVGFPLEWVGYGLVDDLNRLFAGEKIVLDQGIRSRLIVKENIKDALKGGPAWEGDADFRAEYKALWGR</sequence>
<evidence type="ECO:0000256" key="2">
    <source>
        <dbReference type="ARBA" id="ARBA00007639"/>
    </source>
</evidence>
<proteinExistence type="inferred from homology"/>
<dbReference type="GO" id="GO:0030246">
    <property type="term" value="F:carbohydrate binding"/>
    <property type="evidence" value="ECO:0007669"/>
    <property type="project" value="TreeGrafter"/>
</dbReference>
<dbReference type="PANTHER" id="PTHR30036">
    <property type="entry name" value="D-XYLOSE-BINDING PERIPLASMIC PROTEIN"/>
    <property type="match status" value="1"/>
</dbReference>
<dbReference type="AlphaFoldDB" id="A0AAF0HAP7"/>
<evidence type="ECO:0000313" key="6">
    <source>
        <dbReference type="Proteomes" id="UP000298664"/>
    </source>
</evidence>
<dbReference type="EMBL" id="CP124734">
    <property type="protein sequence ID" value="WHA42608.1"/>
    <property type="molecule type" value="Genomic_DNA"/>
</dbReference>
<dbReference type="InterPro" id="IPR028082">
    <property type="entry name" value="Peripla_BP_I"/>
</dbReference>
<dbReference type="InterPro" id="IPR050555">
    <property type="entry name" value="Bact_Solute-Bind_Prot2"/>
</dbReference>
<evidence type="ECO:0000313" key="5">
    <source>
        <dbReference type="EMBL" id="WHA42608.1"/>
    </source>
</evidence>
<feature type="signal peptide" evidence="3">
    <location>
        <begin position="1"/>
        <end position="32"/>
    </location>
</feature>
<dbReference type="Proteomes" id="UP000298664">
    <property type="component" value="Chromosome Linear"/>
</dbReference>